<organism evidence="1 2">
    <name type="scientific">Pasteurella atlantica</name>
    <dbReference type="NCBI Taxonomy" id="2827233"/>
    <lineage>
        <taxon>Bacteria</taxon>
        <taxon>Pseudomonadati</taxon>
        <taxon>Pseudomonadota</taxon>
        <taxon>Gammaproteobacteria</taxon>
        <taxon>Pasteurellales</taxon>
        <taxon>Pasteurellaceae</taxon>
        <taxon>Pasteurella</taxon>
    </lineage>
</organism>
<evidence type="ECO:0008006" key="3">
    <source>
        <dbReference type="Google" id="ProtNLM"/>
    </source>
</evidence>
<dbReference type="Gene3D" id="1.20.120.330">
    <property type="entry name" value="Nucleotidyltransferases domain 2"/>
    <property type="match status" value="1"/>
</dbReference>
<reference evidence="1" key="1">
    <citation type="journal article" date="2023" name="Front. Microbiol.">
        <title>Phylogeography and host specificity of Pasteurellaceae pathogenic to sea-farmed fish in the north-east Atlantic.</title>
        <authorList>
            <person name="Gulla S."/>
            <person name="Colquhoun D.J."/>
            <person name="Olsen A.B."/>
            <person name="Spilsberg B."/>
            <person name="Lagesen K."/>
            <person name="Aakesson C.P."/>
            <person name="Strom S."/>
            <person name="Manji F."/>
            <person name="Birkbeck T.H."/>
            <person name="Nilsen H.K."/>
        </authorList>
    </citation>
    <scope>NUCLEOTIDE SEQUENCE</scope>
    <source>
        <strain evidence="1">VIB1234</strain>
    </source>
</reference>
<accession>A0AAW8CSH4</accession>
<dbReference type="SUPFAM" id="SSF81593">
    <property type="entry name" value="Nucleotidyltransferase substrate binding subunit/domain"/>
    <property type="match status" value="1"/>
</dbReference>
<dbReference type="InterPro" id="IPR043519">
    <property type="entry name" value="NT_sf"/>
</dbReference>
<sequence length="253" mass="30004">MRLTLNEVQCIIALKNKYFGFESKIFLFGSRLDDQVKGGDIDLYLIPEENSENPFSLKSKFLIALQNEIGEQKIDLIIASDRNRVIEREAMKGMELDIGQIKLRKYLNECDKHLLRINEAYEDIKDIIPLSVSKYTTLNKNEVRNIDQYLYRFSKLQDTLGQKIFKSILAIYEPNIEPLPFLDILNRLEKLHFLEDKNEWLALREKRNRIAHQYDDEPYEMVQALNDILYYKNILESIYLYIRNKLIDNGEKN</sequence>
<dbReference type="RefSeq" id="WP_211599227.1">
    <property type="nucleotide sequence ID" value="NZ_JAGRQI010000025.1"/>
</dbReference>
<protein>
    <recommendedName>
        <fullName evidence="3">Polymerase beta nucleotidyltransferase domain-containing protein</fullName>
    </recommendedName>
</protein>
<dbReference type="Gene3D" id="3.30.460.10">
    <property type="entry name" value="Beta Polymerase, domain 2"/>
    <property type="match status" value="1"/>
</dbReference>
<name>A0AAW8CSH4_9PAST</name>
<dbReference type="AlphaFoldDB" id="A0AAW8CSH4"/>
<evidence type="ECO:0000313" key="1">
    <source>
        <dbReference type="EMBL" id="MDP8187978.1"/>
    </source>
</evidence>
<comment type="caution">
    <text evidence="1">The sequence shown here is derived from an EMBL/GenBank/DDBJ whole genome shotgun (WGS) entry which is preliminary data.</text>
</comment>
<proteinExistence type="predicted"/>
<dbReference type="Proteomes" id="UP001230466">
    <property type="component" value="Unassembled WGS sequence"/>
</dbReference>
<gene>
    <name evidence="1" type="ORF">QJU78_09440</name>
</gene>
<evidence type="ECO:0000313" key="2">
    <source>
        <dbReference type="Proteomes" id="UP001230466"/>
    </source>
</evidence>
<dbReference type="GeneID" id="300272052"/>
<dbReference type="EMBL" id="JASAYJ010000024">
    <property type="protein sequence ID" value="MDP8187978.1"/>
    <property type="molecule type" value="Genomic_DNA"/>
</dbReference>